<reference evidence="1 2" key="1">
    <citation type="submission" date="2020-08" db="EMBL/GenBank/DDBJ databases">
        <title>A Genomic Blueprint of the Chicken Gut Microbiome.</title>
        <authorList>
            <person name="Gilroy R."/>
            <person name="Ravi A."/>
            <person name="Getino M."/>
            <person name="Pursley I."/>
            <person name="Horton D.L."/>
            <person name="Alikhan N.-F."/>
            <person name="Baker D."/>
            <person name="Gharbi K."/>
            <person name="Hall N."/>
            <person name="Watson M."/>
            <person name="Adriaenssens E.M."/>
            <person name="Foster-Nyarko E."/>
            <person name="Jarju S."/>
            <person name="Secka A."/>
            <person name="Antonio M."/>
            <person name="Oren A."/>
            <person name="Chaudhuri R."/>
            <person name="La Ragione R.M."/>
            <person name="Hildebrand F."/>
            <person name="Pallen M.J."/>
        </authorList>
    </citation>
    <scope>NUCLEOTIDE SEQUENCE [LARGE SCALE GENOMIC DNA]</scope>
    <source>
        <strain evidence="1 2">Sa1CUA4</strain>
    </source>
</reference>
<gene>
    <name evidence="1" type="ORF">H9622_04065</name>
</gene>
<sequence length="199" mass="21240">MPAIPFPLHASDDRLWTIGADDVTVTAAPHSDLFADPSGGGQTAAESQMNAATLLGEPPAGDFTFSARVRVGFASTFDAGVLLVWIDEHYWAKLCFELSPDREPMVVSVVTRGVSDDANAFVVTGEDVHLRVSRIGRVFAFHASSGDGRWVFVRAFSLPGAESARVGFEAQSPMGDGCEVAFSDVDFSQRTLGNLRDGS</sequence>
<accession>A0ABR8X0I2</accession>
<dbReference type="SUPFAM" id="SSF49899">
    <property type="entry name" value="Concanavalin A-like lectins/glucanases"/>
    <property type="match status" value="1"/>
</dbReference>
<dbReference type="Pfam" id="PF07081">
    <property type="entry name" value="DUF1349"/>
    <property type="match status" value="1"/>
</dbReference>
<dbReference type="EMBL" id="JACSPM010000001">
    <property type="protein sequence ID" value="MBD8022764.1"/>
    <property type="molecule type" value="Genomic_DNA"/>
</dbReference>
<dbReference type="PANTHER" id="PTHR35332">
    <property type="entry name" value="REGULATION OF ENOLASE PROTEIN 1"/>
    <property type="match status" value="1"/>
</dbReference>
<evidence type="ECO:0000313" key="2">
    <source>
        <dbReference type="Proteomes" id="UP000602532"/>
    </source>
</evidence>
<dbReference type="Gene3D" id="2.60.120.200">
    <property type="match status" value="1"/>
</dbReference>
<dbReference type="Proteomes" id="UP000602532">
    <property type="component" value="Unassembled WGS sequence"/>
</dbReference>
<protein>
    <submittedName>
        <fullName evidence="1">DUF1349 domain-containing protein</fullName>
    </submittedName>
</protein>
<dbReference type="InterPro" id="IPR013320">
    <property type="entry name" value="ConA-like_dom_sf"/>
</dbReference>
<dbReference type="PANTHER" id="PTHR35332:SF2">
    <property type="entry name" value="REGULATION OF ENOLASE PROTEIN 1"/>
    <property type="match status" value="1"/>
</dbReference>
<dbReference type="InterPro" id="IPR009784">
    <property type="entry name" value="DUF1349"/>
</dbReference>
<name>A0ABR8X0I2_9MICO</name>
<comment type="caution">
    <text evidence="1">The sequence shown here is derived from an EMBL/GenBank/DDBJ whole genome shotgun (WGS) entry which is preliminary data.</text>
</comment>
<proteinExistence type="predicted"/>
<organism evidence="1 2">
    <name type="scientific">Microbacterium gallinarum</name>
    <dbReference type="NCBI Taxonomy" id="2762209"/>
    <lineage>
        <taxon>Bacteria</taxon>
        <taxon>Bacillati</taxon>
        <taxon>Actinomycetota</taxon>
        <taxon>Actinomycetes</taxon>
        <taxon>Micrococcales</taxon>
        <taxon>Microbacteriaceae</taxon>
        <taxon>Microbacterium</taxon>
    </lineage>
</organism>
<evidence type="ECO:0000313" key="1">
    <source>
        <dbReference type="EMBL" id="MBD8022764.1"/>
    </source>
</evidence>
<keyword evidence="2" id="KW-1185">Reference proteome</keyword>